<proteinExistence type="inferred from homology"/>
<evidence type="ECO:0000256" key="5">
    <source>
        <dbReference type="ARBA" id="ARBA00023239"/>
    </source>
</evidence>
<dbReference type="PANTHER" id="PTHR11627">
    <property type="entry name" value="FRUCTOSE-BISPHOSPHATE ALDOLASE"/>
    <property type="match status" value="1"/>
</dbReference>
<accession>A0AAE0XX41</accession>
<comment type="caution">
    <text evidence="7">The sequence shown here is derived from an EMBL/GenBank/DDBJ whole genome shotgun (WGS) entry which is preliminary data.</text>
</comment>
<keyword evidence="4" id="KW-0324">Glycolysis</keyword>
<feature type="compositionally biased region" description="Basic and acidic residues" evidence="6">
    <location>
        <begin position="399"/>
        <end position="413"/>
    </location>
</feature>
<comment type="similarity">
    <text evidence="2">Belongs to the class I fructose-bisphosphate aldolase family.</text>
</comment>
<dbReference type="SUPFAM" id="SSF51569">
    <property type="entry name" value="Aldolase"/>
    <property type="match status" value="1"/>
</dbReference>
<gene>
    <name evidence="7" type="ORF">RRG08_041928</name>
</gene>
<dbReference type="GO" id="GO:0004332">
    <property type="term" value="F:fructose-bisphosphate aldolase activity"/>
    <property type="evidence" value="ECO:0007669"/>
    <property type="project" value="UniProtKB-EC"/>
</dbReference>
<evidence type="ECO:0000313" key="8">
    <source>
        <dbReference type="Proteomes" id="UP001283361"/>
    </source>
</evidence>
<dbReference type="Proteomes" id="UP001283361">
    <property type="component" value="Unassembled WGS sequence"/>
</dbReference>
<dbReference type="EC" id="4.1.2.13" evidence="3"/>
<evidence type="ECO:0000256" key="1">
    <source>
        <dbReference type="ARBA" id="ARBA00004714"/>
    </source>
</evidence>
<protein>
    <recommendedName>
        <fullName evidence="3">fructose-bisphosphate aldolase</fullName>
        <ecNumber evidence="3">4.1.2.13</ecNumber>
    </recommendedName>
</protein>
<dbReference type="Pfam" id="PF00274">
    <property type="entry name" value="Glycolytic"/>
    <property type="match status" value="1"/>
</dbReference>
<dbReference type="InterPro" id="IPR013785">
    <property type="entry name" value="Aldolase_TIM"/>
</dbReference>
<comment type="pathway">
    <text evidence="1">Carbohydrate degradation; glycolysis; D-glyceraldehyde 3-phosphate and glycerone phosphate from D-glucose: step 4/4.</text>
</comment>
<evidence type="ECO:0000313" key="7">
    <source>
        <dbReference type="EMBL" id="KAK3722323.1"/>
    </source>
</evidence>
<evidence type="ECO:0000256" key="6">
    <source>
        <dbReference type="SAM" id="MobiDB-lite"/>
    </source>
</evidence>
<dbReference type="AlphaFoldDB" id="A0AAE0XX41"/>
<dbReference type="GO" id="GO:0006096">
    <property type="term" value="P:glycolytic process"/>
    <property type="evidence" value="ECO:0007669"/>
    <property type="project" value="UniProtKB-KW"/>
</dbReference>
<reference evidence="7" key="1">
    <citation type="journal article" date="2023" name="G3 (Bethesda)">
        <title>A reference genome for the long-term kleptoplast-retaining sea slug Elysia crispata morphotype clarki.</title>
        <authorList>
            <person name="Eastman K.E."/>
            <person name="Pendleton A.L."/>
            <person name="Shaikh M.A."/>
            <person name="Suttiyut T."/>
            <person name="Ogas R."/>
            <person name="Tomko P."/>
            <person name="Gavelis G."/>
            <person name="Widhalm J.R."/>
            <person name="Wisecaver J.H."/>
        </authorList>
    </citation>
    <scope>NUCLEOTIDE SEQUENCE</scope>
    <source>
        <strain evidence="7">ECLA1</strain>
    </source>
</reference>
<keyword evidence="5" id="KW-0456">Lyase</keyword>
<dbReference type="Gene3D" id="3.20.20.70">
    <property type="entry name" value="Aldolase class I"/>
    <property type="match status" value="1"/>
</dbReference>
<evidence type="ECO:0000256" key="3">
    <source>
        <dbReference type="ARBA" id="ARBA00013068"/>
    </source>
</evidence>
<sequence>MGARNRPALLLDRKNLKETAKWLVRPGFGILAADDTLHQIDTKLQEMKLYPSNLNRHKFHELYLGKGLQLEDFLSGVLLRVESICNDVLRGKKLVHMIWARHLKLGIRLDRGVVPLAGTDGEFTTFGLDTLQSDCLMVKDFGAEFTLWRCVYNISDYNPSRLAIQENSKTLARYAVVSQKMGLLPILSVDVLPYGHHDELQAQASMKEILTSLVKALSEHQVFLEGTLVRVTAASPGLCYAGPQDLTRVATCTAQALYQTLPPAVGGVLLAREETFARSLRILNDIQNCPFKKPFFMSFCFSRVILNDVMSEWAGQDKNLEKARNLLMRRLEPGAVDLCVREQKRGIHSGGICPRRPPPVPFTRLRNRLKTPRRPVSTSAYRLPEYGPKDRRRRAALLRQKETQNAHGPPRAE</sequence>
<organism evidence="7 8">
    <name type="scientific">Elysia crispata</name>
    <name type="common">lettuce slug</name>
    <dbReference type="NCBI Taxonomy" id="231223"/>
    <lineage>
        <taxon>Eukaryota</taxon>
        <taxon>Metazoa</taxon>
        <taxon>Spiralia</taxon>
        <taxon>Lophotrochozoa</taxon>
        <taxon>Mollusca</taxon>
        <taxon>Gastropoda</taxon>
        <taxon>Heterobranchia</taxon>
        <taxon>Euthyneura</taxon>
        <taxon>Panpulmonata</taxon>
        <taxon>Sacoglossa</taxon>
        <taxon>Placobranchoidea</taxon>
        <taxon>Plakobranchidae</taxon>
        <taxon>Elysia</taxon>
    </lineage>
</organism>
<evidence type="ECO:0000256" key="4">
    <source>
        <dbReference type="ARBA" id="ARBA00023152"/>
    </source>
</evidence>
<dbReference type="EMBL" id="JAWDGP010007375">
    <property type="protein sequence ID" value="KAK3722323.1"/>
    <property type="molecule type" value="Genomic_DNA"/>
</dbReference>
<name>A0AAE0XX41_9GAST</name>
<dbReference type="InterPro" id="IPR000741">
    <property type="entry name" value="FBA_I"/>
</dbReference>
<keyword evidence="8" id="KW-1185">Reference proteome</keyword>
<evidence type="ECO:0000256" key="2">
    <source>
        <dbReference type="ARBA" id="ARBA00010387"/>
    </source>
</evidence>
<feature type="region of interest" description="Disordered" evidence="6">
    <location>
        <begin position="350"/>
        <end position="413"/>
    </location>
</feature>